<dbReference type="PRINTS" id="PR00035">
    <property type="entry name" value="HTHGNTR"/>
</dbReference>
<dbReference type="Pfam" id="PF00392">
    <property type="entry name" value="GntR"/>
    <property type="match status" value="1"/>
</dbReference>
<feature type="domain" description="HTH gntR-type" evidence="4">
    <location>
        <begin position="3"/>
        <end position="71"/>
    </location>
</feature>
<dbReference type="Gene3D" id="3.40.1410.10">
    <property type="entry name" value="Chorismate lyase-like"/>
    <property type="match status" value="1"/>
</dbReference>
<gene>
    <name evidence="5" type="ORF">ABLG96_05045</name>
</gene>
<dbReference type="SMART" id="SM00866">
    <property type="entry name" value="UTRA"/>
    <property type="match status" value="1"/>
</dbReference>
<keyword evidence="2" id="KW-0238">DNA-binding</keyword>
<dbReference type="SUPFAM" id="SSF64288">
    <property type="entry name" value="Chorismate lyase-like"/>
    <property type="match status" value="1"/>
</dbReference>
<reference evidence="5" key="1">
    <citation type="submission" date="2024-05" db="EMBL/GenBank/DDBJ databases">
        <authorList>
            <person name="Cai S.Y."/>
            <person name="Jin L.M."/>
            <person name="Li H.R."/>
        </authorList>
    </citation>
    <scope>NUCLEOTIDE SEQUENCE</scope>
    <source>
        <strain evidence="5">A5-74</strain>
    </source>
</reference>
<organism evidence="5">
    <name type="scientific">Nakamurella sp. A5-74</name>
    <dbReference type="NCBI Taxonomy" id="3158264"/>
    <lineage>
        <taxon>Bacteria</taxon>
        <taxon>Bacillati</taxon>
        <taxon>Actinomycetota</taxon>
        <taxon>Actinomycetes</taxon>
        <taxon>Nakamurellales</taxon>
        <taxon>Nakamurellaceae</taxon>
        <taxon>Nakamurella</taxon>
    </lineage>
</organism>
<protein>
    <submittedName>
        <fullName evidence="5">GntR family transcriptional regulator</fullName>
    </submittedName>
</protein>
<dbReference type="PANTHER" id="PTHR44846:SF17">
    <property type="entry name" value="GNTR-FAMILY TRANSCRIPTIONAL REGULATOR"/>
    <property type="match status" value="1"/>
</dbReference>
<dbReference type="PANTHER" id="PTHR44846">
    <property type="entry name" value="MANNOSYL-D-GLYCERATE TRANSPORT/METABOLISM SYSTEM REPRESSOR MNGR-RELATED"/>
    <property type="match status" value="1"/>
</dbReference>
<keyword evidence="3" id="KW-0804">Transcription</keyword>
<dbReference type="Gene3D" id="1.10.10.10">
    <property type="entry name" value="Winged helix-like DNA-binding domain superfamily/Winged helix DNA-binding domain"/>
    <property type="match status" value="1"/>
</dbReference>
<dbReference type="InterPro" id="IPR036390">
    <property type="entry name" value="WH_DNA-bd_sf"/>
</dbReference>
<dbReference type="PROSITE" id="PS50949">
    <property type="entry name" value="HTH_GNTR"/>
    <property type="match status" value="1"/>
</dbReference>
<dbReference type="InterPro" id="IPR050679">
    <property type="entry name" value="Bact_HTH_transcr_reg"/>
</dbReference>
<evidence type="ECO:0000256" key="1">
    <source>
        <dbReference type="ARBA" id="ARBA00023015"/>
    </source>
</evidence>
<dbReference type="InterPro" id="IPR036388">
    <property type="entry name" value="WH-like_DNA-bd_sf"/>
</dbReference>
<accession>A0AAU8DR55</accession>
<dbReference type="InterPro" id="IPR028978">
    <property type="entry name" value="Chorismate_lyase_/UTRA_dom_sf"/>
</dbReference>
<keyword evidence="1" id="KW-0805">Transcription regulation</keyword>
<dbReference type="SUPFAM" id="SSF46785">
    <property type="entry name" value="Winged helix' DNA-binding domain"/>
    <property type="match status" value="1"/>
</dbReference>
<dbReference type="EMBL" id="CP159218">
    <property type="protein sequence ID" value="XCG64691.1"/>
    <property type="molecule type" value="Genomic_DNA"/>
</dbReference>
<dbReference type="InterPro" id="IPR000524">
    <property type="entry name" value="Tscrpt_reg_HTH_GntR"/>
</dbReference>
<dbReference type="Pfam" id="PF07702">
    <property type="entry name" value="UTRA"/>
    <property type="match status" value="1"/>
</dbReference>
<dbReference type="GO" id="GO:0003677">
    <property type="term" value="F:DNA binding"/>
    <property type="evidence" value="ECO:0007669"/>
    <property type="project" value="UniProtKB-KW"/>
</dbReference>
<sequence>MTGPLFRQIAAELRERIALGDVGPDGALESEAALGERFGASRMTIRKSLELLRDEGLVAARRGAGWFAAGRAFHQRLALGTFHHAASAVAATGQQLVREVVSFGFVPAPEHIAGLLAVPSATQVLLCRSVRSAAGSPLDRSTEWLAGDAAAGLSRSAATDPGIWQSLRRAGVTIDSVRQSITAGIAGPTDVELLGVPAGAPLLLVRRLAVDAAGAVVALSDHRYLAHRFSLEVEFHGWSGIQDQPPGLHDTAN</sequence>
<evidence type="ECO:0000259" key="4">
    <source>
        <dbReference type="PROSITE" id="PS50949"/>
    </source>
</evidence>
<name>A0AAU8DR55_9ACTN</name>
<proteinExistence type="predicted"/>
<dbReference type="GO" id="GO:0003700">
    <property type="term" value="F:DNA-binding transcription factor activity"/>
    <property type="evidence" value="ECO:0007669"/>
    <property type="project" value="InterPro"/>
</dbReference>
<dbReference type="GO" id="GO:0045892">
    <property type="term" value="P:negative regulation of DNA-templated transcription"/>
    <property type="evidence" value="ECO:0007669"/>
    <property type="project" value="TreeGrafter"/>
</dbReference>
<dbReference type="RefSeq" id="WP_353650304.1">
    <property type="nucleotide sequence ID" value="NZ_CP159218.1"/>
</dbReference>
<evidence type="ECO:0000256" key="3">
    <source>
        <dbReference type="ARBA" id="ARBA00023163"/>
    </source>
</evidence>
<evidence type="ECO:0000256" key="2">
    <source>
        <dbReference type="ARBA" id="ARBA00023125"/>
    </source>
</evidence>
<dbReference type="AlphaFoldDB" id="A0AAU8DR55"/>
<dbReference type="SMART" id="SM00345">
    <property type="entry name" value="HTH_GNTR"/>
    <property type="match status" value="1"/>
</dbReference>
<dbReference type="CDD" id="cd07377">
    <property type="entry name" value="WHTH_GntR"/>
    <property type="match status" value="1"/>
</dbReference>
<evidence type="ECO:0000313" key="5">
    <source>
        <dbReference type="EMBL" id="XCG64691.1"/>
    </source>
</evidence>
<dbReference type="InterPro" id="IPR011663">
    <property type="entry name" value="UTRA"/>
</dbReference>